<dbReference type="SUPFAM" id="SSF51206">
    <property type="entry name" value="cAMP-binding domain-like"/>
    <property type="match status" value="1"/>
</dbReference>
<reference evidence="2 3" key="1">
    <citation type="submission" date="2015-09" db="EMBL/GenBank/DDBJ databases">
        <authorList>
            <consortium name="Swine Surveillance"/>
        </authorList>
    </citation>
    <scope>NUCLEOTIDE SEQUENCE [LARGE SCALE GENOMIC DNA]</scope>
    <source>
        <strain evidence="2 3">CECT 5294</strain>
    </source>
</reference>
<dbReference type="InterPro" id="IPR014710">
    <property type="entry name" value="RmlC-like_jellyroll"/>
</dbReference>
<dbReference type="Proteomes" id="UP000051298">
    <property type="component" value="Unassembled WGS sequence"/>
</dbReference>
<evidence type="ECO:0000313" key="2">
    <source>
        <dbReference type="EMBL" id="CUH60863.1"/>
    </source>
</evidence>
<dbReference type="CDD" id="cd00038">
    <property type="entry name" value="CAP_ED"/>
    <property type="match status" value="1"/>
</dbReference>
<accession>A0A0P1F137</accession>
<gene>
    <name evidence="2" type="ORF">THS5294_02159</name>
</gene>
<dbReference type="InterPro" id="IPR018490">
    <property type="entry name" value="cNMP-bd_dom_sf"/>
</dbReference>
<evidence type="ECO:0000313" key="3">
    <source>
        <dbReference type="Proteomes" id="UP000051298"/>
    </source>
</evidence>
<feature type="domain" description="Cyclic nucleotide-binding" evidence="1">
    <location>
        <begin position="1"/>
        <end position="95"/>
    </location>
</feature>
<dbReference type="Pfam" id="PF00027">
    <property type="entry name" value="cNMP_binding"/>
    <property type="match status" value="1"/>
</dbReference>
<dbReference type="InterPro" id="IPR000595">
    <property type="entry name" value="cNMP-bd_dom"/>
</dbReference>
<dbReference type="Gene3D" id="2.60.120.10">
    <property type="entry name" value="Jelly Rolls"/>
    <property type="match status" value="1"/>
</dbReference>
<dbReference type="PROSITE" id="PS50042">
    <property type="entry name" value="CNMP_BINDING_3"/>
    <property type="match status" value="1"/>
</dbReference>
<proteinExistence type="predicted"/>
<evidence type="ECO:0000259" key="1">
    <source>
        <dbReference type="PROSITE" id="PS50042"/>
    </source>
</evidence>
<dbReference type="EMBL" id="CYRX01000030">
    <property type="protein sequence ID" value="CUH60863.1"/>
    <property type="molecule type" value="Genomic_DNA"/>
</dbReference>
<dbReference type="InterPro" id="IPR036390">
    <property type="entry name" value="WH_DNA-bd_sf"/>
</dbReference>
<name>A0A0P1F137_9RHOB</name>
<organism evidence="2 3">
    <name type="scientific">Thalassobacter stenotrophicus</name>
    <dbReference type="NCBI Taxonomy" id="266809"/>
    <lineage>
        <taxon>Bacteria</taxon>
        <taxon>Pseudomonadati</taxon>
        <taxon>Pseudomonadota</taxon>
        <taxon>Alphaproteobacteria</taxon>
        <taxon>Rhodobacterales</taxon>
        <taxon>Roseobacteraceae</taxon>
        <taxon>Thalassobacter</taxon>
    </lineage>
</organism>
<dbReference type="AlphaFoldDB" id="A0A0P1F137"/>
<dbReference type="SUPFAM" id="SSF46785">
    <property type="entry name" value="Winged helix' DNA-binding domain"/>
    <property type="match status" value="1"/>
</dbReference>
<protein>
    <submittedName>
        <fullName evidence="2">Cyclic nucleotide-binding domain protein</fullName>
    </submittedName>
</protein>
<sequence>MLPEPYDLLPTTARQSQTIAAGDVLFRQGARTLGLYVLKTGRVHLERVGPNGERLIIHRATSGTSFAEASVFSERYHCDAIVMDAGELVRIDKSAVLAAFANPDFARAYGRQAAQQVQAHRQIVEIIGIRRAEDRVMAGIVAGLLDGTVVDLAARLQLTHEATYRALRALVEAGRVNNPSRGTYRLT</sequence>